<evidence type="ECO:0000259" key="2">
    <source>
        <dbReference type="Pfam" id="PF00465"/>
    </source>
</evidence>
<dbReference type="Proteomes" id="UP000199006">
    <property type="component" value="Unassembled WGS sequence"/>
</dbReference>
<accession>A0A1I4NII5</accession>
<protein>
    <submittedName>
        <fullName evidence="4">Alcohol dehydrogenase YqhD, Fe-dependent ADH family</fullName>
    </submittedName>
</protein>
<proteinExistence type="predicted"/>
<feature type="domain" description="Alcohol dehydrogenase iron-type/glycerol dehydrogenase GldA" evidence="2">
    <location>
        <begin position="10"/>
        <end position="181"/>
    </location>
</feature>
<dbReference type="PANTHER" id="PTHR43633">
    <property type="entry name" value="ALCOHOL DEHYDROGENASE YQHD"/>
    <property type="match status" value="1"/>
</dbReference>
<dbReference type="PANTHER" id="PTHR43633:SF1">
    <property type="entry name" value="ALCOHOL DEHYDROGENASE YQHD"/>
    <property type="match status" value="1"/>
</dbReference>
<dbReference type="GO" id="GO:1990362">
    <property type="term" value="F:butanol dehydrogenase (NAD+) activity"/>
    <property type="evidence" value="ECO:0007669"/>
    <property type="project" value="InterPro"/>
</dbReference>
<dbReference type="GO" id="GO:0008106">
    <property type="term" value="F:alcohol dehydrogenase (NADP+) activity"/>
    <property type="evidence" value="ECO:0007669"/>
    <property type="project" value="TreeGrafter"/>
</dbReference>
<dbReference type="EMBL" id="FOTI01000088">
    <property type="protein sequence ID" value="SFM14993.1"/>
    <property type="molecule type" value="Genomic_DNA"/>
</dbReference>
<keyword evidence="5" id="KW-1185">Reference proteome</keyword>
<dbReference type="STRING" id="29563.SAMN02983006_02908"/>
<reference evidence="4 5" key="1">
    <citation type="submission" date="2016-10" db="EMBL/GenBank/DDBJ databases">
        <authorList>
            <person name="de Groot N.N."/>
        </authorList>
    </citation>
    <scope>NUCLEOTIDE SEQUENCE [LARGE SCALE GENOMIC DNA]</scope>
    <source>
        <strain evidence="4 5">ATCC 51327</strain>
    </source>
</reference>
<evidence type="ECO:0000313" key="5">
    <source>
        <dbReference type="Proteomes" id="UP000199006"/>
    </source>
</evidence>
<dbReference type="CDD" id="cd08187">
    <property type="entry name" value="BDH"/>
    <property type="match status" value="1"/>
</dbReference>
<evidence type="ECO:0000259" key="3">
    <source>
        <dbReference type="Pfam" id="PF25137"/>
    </source>
</evidence>
<feature type="domain" description="Fe-containing alcohol dehydrogenase-like C-terminal" evidence="3">
    <location>
        <begin position="193"/>
        <end position="387"/>
    </location>
</feature>
<evidence type="ECO:0000313" key="4">
    <source>
        <dbReference type="EMBL" id="SFM14993.1"/>
    </source>
</evidence>
<dbReference type="GO" id="GO:0005829">
    <property type="term" value="C:cytosol"/>
    <property type="evidence" value="ECO:0007669"/>
    <property type="project" value="TreeGrafter"/>
</dbReference>
<dbReference type="GO" id="GO:1990002">
    <property type="term" value="F:methylglyoxal reductase (NADPH) (acetol producing) activity"/>
    <property type="evidence" value="ECO:0007669"/>
    <property type="project" value="TreeGrafter"/>
</dbReference>
<dbReference type="GO" id="GO:0046872">
    <property type="term" value="F:metal ion binding"/>
    <property type="evidence" value="ECO:0007669"/>
    <property type="project" value="InterPro"/>
</dbReference>
<name>A0A1I4NII5_9FIRM</name>
<dbReference type="Gene3D" id="3.40.50.1970">
    <property type="match status" value="1"/>
</dbReference>
<organism evidence="4 5">
    <name type="scientific">Halanaerobium salsuginis</name>
    <dbReference type="NCBI Taxonomy" id="29563"/>
    <lineage>
        <taxon>Bacteria</taxon>
        <taxon>Bacillati</taxon>
        <taxon>Bacillota</taxon>
        <taxon>Clostridia</taxon>
        <taxon>Halanaerobiales</taxon>
        <taxon>Halanaerobiaceae</taxon>
        <taxon>Halanaerobium</taxon>
    </lineage>
</organism>
<dbReference type="Gene3D" id="1.20.1090.10">
    <property type="entry name" value="Dehydroquinate synthase-like - alpha domain"/>
    <property type="match status" value="1"/>
</dbReference>
<gene>
    <name evidence="4" type="ORF">SAMN02983006_02908</name>
</gene>
<dbReference type="SUPFAM" id="SSF56796">
    <property type="entry name" value="Dehydroquinate synthase-like"/>
    <property type="match status" value="1"/>
</dbReference>
<dbReference type="AlphaFoldDB" id="A0A1I4NII5"/>
<sequence length="389" mass="43083">MNLDFTYKNPTTIHFGKDSLDKLTEELANYGDTIMLAYGRSSIKKIGLYDQVIDILKESNKNIVELSGIMPNPTYKKVVEGAKLVRKNEVDLILAVGGGSVIDCAKAIAVAAYCEDDPWQKYWIDFEPISNQVVPVASILTLAGTGSEMNGGSVITNEAVKLKMGRVFPAEVNPKFSILNPEYTFSLPKYQMVSGIFDMMSHLMEAYFSNEDDVTTDYLIEGLLRSIINSAKIAVENPKDYEARSNLMWSASLAMNPLMGLSKTQDWQVHMIEHQVGAYTDCAHGMGLAAVSLPYYRKIYQAGLDKFVRFAIQVWDIEKAGKTKAEIALAGLDALEEFTQECGIVINLKELGATEEMLPKIAESTIITGSYKKLTTEEVLEILKTAYTA</sequence>
<dbReference type="RefSeq" id="WP_089862868.1">
    <property type="nucleotide sequence ID" value="NZ_FOTI01000088.1"/>
</dbReference>
<dbReference type="Pfam" id="PF00465">
    <property type="entry name" value="Fe-ADH"/>
    <property type="match status" value="1"/>
</dbReference>
<dbReference type="InterPro" id="IPR044731">
    <property type="entry name" value="BDH-like"/>
</dbReference>
<dbReference type="FunFam" id="3.40.50.1970:FF:000003">
    <property type="entry name" value="Alcohol dehydrogenase, iron-containing"/>
    <property type="match status" value="1"/>
</dbReference>
<dbReference type="InterPro" id="IPR056798">
    <property type="entry name" value="ADH_Fe_C"/>
</dbReference>
<evidence type="ECO:0000256" key="1">
    <source>
        <dbReference type="ARBA" id="ARBA00023002"/>
    </source>
</evidence>
<keyword evidence="1" id="KW-0560">Oxidoreductase</keyword>
<dbReference type="OrthoDB" id="9801156at2"/>
<dbReference type="InterPro" id="IPR001670">
    <property type="entry name" value="ADH_Fe/GldA"/>
</dbReference>
<dbReference type="Pfam" id="PF25137">
    <property type="entry name" value="ADH_Fe_C"/>
    <property type="match status" value="1"/>
</dbReference>